<keyword evidence="4" id="KW-0902">Two-component regulatory system</keyword>
<keyword evidence="3 7" id="KW-0418">Kinase</keyword>
<dbReference type="Pfam" id="PF14689">
    <property type="entry name" value="SPOB_a"/>
    <property type="match status" value="1"/>
</dbReference>
<dbReference type="EMBL" id="QPJT01000010">
    <property type="protein sequence ID" value="RCX16522.1"/>
    <property type="molecule type" value="Genomic_DNA"/>
</dbReference>
<dbReference type="PANTHER" id="PTHR40448">
    <property type="entry name" value="TWO-COMPONENT SENSOR HISTIDINE KINASE"/>
    <property type="match status" value="1"/>
</dbReference>
<feature type="transmembrane region" description="Helical" evidence="5">
    <location>
        <begin position="64"/>
        <end position="81"/>
    </location>
</feature>
<organism evidence="7 8">
    <name type="scientific">Anaerobacterium chartisolvens</name>
    <dbReference type="NCBI Taxonomy" id="1297424"/>
    <lineage>
        <taxon>Bacteria</taxon>
        <taxon>Bacillati</taxon>
        <taxon>Bacillota</taxon>
        <taxon>Clostridia</taxon>
        <taxon>Eubacteriales</taxon>
        <taxon>Oscillospiraceae</taxon>
        <taxon>Anaerobacterium</taxon>
    </lineage>
</organism>
<feature type="domain" description="Histidine kinase" evidence="6">
    <location>
        <begin position="338"/>
        <end position="439"/>
    </location>
</feature>
<dbReference type="AlphaFoldDB" id="A0A369B4Q5"/>
<feature type="transmembrane region" description="Helical" evidence="5">
    <location>
        <begin position="200"/>
        <end position="222"/>
    </location>
</feature>
<dbReference type="InterPro" id="IPR032834">
    <property type="entry name" value="NatK-like_C"/>
</dbReference>
<dbReference type="SUPFAM" id="SSF55890">
    <property type="entry name" value="Sporulation response regulatory protein Spo0B"/>
    <property type="match status" value="1"/>
</dbReference>
<keyword evidence="5" id="KW-1133">Transmembrane helix</keyword>
<keyword evidence="5" id="KW-0472">Membrane</keyword>
<dbReference type="PROSITE" id="PS50109">
    <property type="entry name" value="HIS_KIN"/>
    <property type="match status" value="1"/>
</dbReference>
<evidence type="ECO:0000256" key="1">
    <source>
        <dbReference type="ARBA" id="ARBA00022553"/>
    </source>
</evidence>
<dbReference type="PANTHER" id="PTHR40448:SF1">
    <property type="entry name" value="TWO-COMPONENT SENSOR HISTIDINE KINASE"/>
    <property type="match status" value="1"/>
</dbReference>
<feature type="transmembrane region" description="Helical" evidence="5">
    <location>
        <begin position="120"/>
        <end position="140"/>
    </location>
</feature>
<feature type="transmembrane region" description="Helical" evidence="5">
    <location>
        <begin position="12"/>
        <end position="32"/>
    </location>
</feature>
<evidence type="ECO:0000256" key="2">
    <source>
        <dbReference type="ARBA" id="ARBA00022679"/>
    </source>
</evidence>
<sequence>MPMGIINFLTNYLIIFTQATLVMLLGLILANTKIYIRKILIVSCLYAFLAQHLPYTNLNAEKHTLLHVIFLFLLLKFFMPLSYKTASVIVLSGTIIHITVGLIVAWAILPFGSIQLQSIIYAHILSFIIETSIIMIYLVIKKRRPHFYIFGSITDNLSVKNLLEGKFFLLTSIFLFQCLLICLFSCRFSENTALLVPHDFLTAIIATIFIPLAIVLVLNNLTKILHDEAKYKDQIQSLKAVEELLISLRIQRHDLCHDFQVVYGLIEVAEFEEAKKYIKKSISELCLSTEFVKMDNLPLAALLFLKKNIAEGKNISFNITTLSSLKSLNIEVRDINIILGNLIDNAIDACLGTPYEKKQIDIIISYEADKYIFEVINYYSPIGFDLKEKIFSLGYTTKKNGAGIGLYSVQKLLQKYNGRIELFSNDQSTCFKIVIPTER</sequence>
<dbReference type="InterPro" id="IPR003594">
    <property type="entry name" value="HATPase_dom"/>
</dbReference>
<evidence type="ECO:0000259" key="6">
    <source>
        <dbReference type="PROSITE" id="PS50109"/>
    </source>
</evidence>
<dbReference type="GO" id="GO:0000155">
    <property type="term" value="F:phosphorelay sensor kinase activity"/>
    <property type="evidence" value="ECO:0007669"/>
    <property type="project" value="InterPro"/>
</dbReference>
<dbReference type="SUPFAM" id="SSF55874">
    <property type="entry name" value="ATPase domain of HSP90 chaperone/DNA topoisomerase II/histidine kinase"/>
    <property type="match status" value="1"/>
</dbReference>
<dbReference type="Proteomes" id="UP000253034">
    <property type="component" value="Unassembled WGS sequence"/>
</dbReference>
<dbReference type="InterPro" id="IPR036890">
    <property type="entry name" value="HATPase_C_sf"/>
</dbReference>
<keyword evidence="1" id="KW-0597">Phosphoprotein</keyword>
<evidence type="ECO:0000256" key="3">
    <source>
        <dbReference type="ARBA" id="ARBA00022777"/>
    </source>
</evidence>
<dbReference type="GO" id="GO:0042802">
    <property type="term" value="F:identical protein binding"/>
    <property type="evidence" value="ECO:0007669"/>
    <property type="project" value="TreeGrafter"/>
</dbReference>
<dbReference type="Pfam" id="PF14501">
    <property type="entry name" value="HATPase_c_5"/>
    <property type="match status" value="1"/>
</dbReference>
<dbReference type="InterPro" id="IPR016120">
    <property type="entry name" value="Sig_transdc_His_kin_SpoOB"/>
</dbReference>
<dbReference type="SMART" id="SM00387">
    <property type="entry name" value="HATPase_c"/>
    <property type="match status" value="1"/>
</dbReference>
<evidence type="ECO:0000256" key="5">
    <source>
        <dbReference type="SAM" id="Phobius"/>
    </source>
</evidence>
<dbReference type="InterPro" id="IPR005467">
    <property type="entry name" value="His_kinase_dom"/>
</dbReference>
<dbReference type="RefSeq" id="WP_114297688.1">
    <property type="nucleotide sequence ID" value="NZ_QPJT01000010.1"/>
</dbReference>
<dbReference type="OrthoDB" id="1677679at2"/>
<feature type="transmembrane region" description="Helical" evidence="5">
    <location>
        <begin position="88"/>
        <end position="108"/>
    </location>
</feature>
<reference evidence="7 8" key="1">
    <citation type="submission" date="2018-07" db="EMBL/GenBank/DDBJ databases">
        <title>Genomic Encyclopedia of Type Strains, Phase IV (KMG-IV): sequencing the most valuable type-strain genomes for metagenomic binning, comparative biology and taxonomic classification.</title>
        <authorList>
            <person name="Goeker M."/>
        </authorList>
    </citation>
    <scope>NUCLEOTIDE SEQUENCE [LARGE SCALE GENOMIC DNA]</scope>
    <source>
        <strain evidence="7 8">DSM 27016</strain>
    </source>
</reference>
<gene>
    <name evidence="7" type="ORF">DFR58_11015</name>
</gene>
<evidence type="ECO:0000313" key="8">
    <source>
        <dbReference type="Proteomes" id="UP000253034"/>
    </source>
</evidence>
<protein>
    <submittedName>
        <fullName evidence="7">Sensor kinase SpoOB-type protein</fullName>
    </submittedName>
</protein>
<name>A0A369B4Q5_9FIRM</name>
<proteinExistence type="predicted"/>
<accession>A0A369B4Q5</accession>
<evidence type="ECO:0000313" key="7">
    <source>
        <dbReference type="EMBL" id="RCX16522.1"/>
    </source>
</evidence>
<keyword evidence="2" id="KW-0808">Transferase</keyword>
<keyword evidence="5" id="KW-0812">Transmembrane</keyword>
<dbReference type="Gene3D" id="1.10.287.130">
    <property type="match status" value="1"/>
</dbReference>
<evidence type="ECO:0000256" key="4">
    <source>
        <dbReference type="ARBA" id="ARBA00023012"/>
    </source>
</evidence>
<feature type="transmembrane region" description="Helical" evidence="5">
    <location>
        <begin position="39"/>
        <end position="58"/>
    </location>
</feature>
<feature type="transmembrane region" description="Helical" evidence="5">
    <location>
        <begin position="167"/>
        <end position="188"/>
    </location>
</feature>
<keyword evidence="8" id="KW-1185">Reference proteome</keyword>
<dbReference type="InterPro" id="IPR039506">
    <property type="entry name" value="SPOB_a"/>
</dbReference>
<dbReference type="Gene3D" id="3.30.565.10">
    <property type="entry name" value="Histidine kinase-like ATPase, C-terminal domain"/>
    <property type="match status" value="1"/>
</dbReference>
<comment type="caution">
    <text evidence="7">The sequence shown here is derived from an EMBL/GenBank/DDBJ whole genome shotgun (WGS) entry which is preliminary data.</text>
</comment>